<dbReference type="InterPro" id="IPR036052">
    <property type="entry name" value="TrpB-like_PALP_sf"/>
</dbReference>
<evidence type="ECO:0000256" key="2">
    <source>
        <dbReference type="ARBA" id="ARBA00022898"/>
    </source>
</evidence>
<dbReference type="EC" id="4.2.3.1" evidence="5"/>
<dbReference type="GO" id="GO:0004795">
    <property type="term" value="F:threonine synthase activity"/>
    <property type="evidence" value="ECO:0007669"/>
    <property type="project" value="UniProtKB-EC"/>
</dbReference>
<dbReference type="Pfam" id="PF00291">
    <property type="entry name" value="PALP"/>
    <property type="match status" value="1"/>
</dbReference>
<dbReference type="InterPro" id="IPR050147">
    <property type="entry name" value="Ser/Thr_Dehydratase"/>
</dbReference>
<evidence type="ECO:0000259" key="4">
    <source>
        <dbReference type="Pfam" id="PF00291"/>
    </source>
</evidence>
<reference evidence="5 6" key="1">
    <citation type="submission" date="2019-10" db="EMBL/GenBank/DDBJ databases">
        <title>Description of Paenibacillus pedi sp. nov.</title>
        <authorList>
            <person name="Carlier A."/>
            <person name="Qi S."/>
        </authorList>
    </citation>
    <scope>NUCLEOTIDE SEQUENCE [LARGE SCALE GENOMIC DNA]</scope>
    <source>
        <strain evidence="5 6">LMG 31457</strain>
    </source>
</reference>
<dbReference type="Proteomes" id="UP000618579">
    <property type="component" value="Unassembled WGS sequence"/>
</dbReference>
<evidence type="ECO:0000256" key="1">
    <source>
        <dbReference type="ARBA" id="ARBA00001933"/>
    </source>
</evidence>
<sequence>MRFTLLCKVCGKNVPFGLKTKICSCGGNLNIEYDMEIVKQTFTKESLTHRDSTMWRYAELLPLENKANIVSLGEGWTPLIPLRKAEAMLSINKIWVKREEQNPTNSFKSRGFSAAISLAKEYGVNQVAVNSNGNAASALAAYASYAGMKSYVFLPKDCPSLLVKECLEYGAHTFLVDGFIHDAGAIVKEGETLQGWHNIGTLKEHGRVEGKKTMGFEIAEQLNWKLPDVIIYPTGGGSGIVGMWSAFLELQQLGFVTGDLPRMVSVQEKGCHPLVHALESTGRFIPQTANITSTPTGMRVPNPPDGQLLVSILYQSGGTAIAVDKEEITQAQVSLGHQGISSSPEGAATFAGLLKLVEQGWISPKDEVVLFNTSCSMKYMSITHTDLPIIKTFEDWAKLSTNQ</sequence>
<dbReference type="PANTHER" id="PTHR48078:SF6">
    <property type="entry name" value="L-THREONINE DEHYDRATASE CATABOLIC TDCB"/>
    <property type="match status" value="1"/>
</dbReference>
<dbReference type="PANTHER" id="PTHR48078">
    <property type="entry name" value="THREONINE DEHYDRATASE, MITOCHONDRIAL-RELATED"/>
    <property type="match status" value="1"/>
</dbReference>
<organism evidence="5 6">
    <name type="scientific">Paenibacillus planticolens</name>
    <dbReference type="NCBI Taxonomy" id="2654976"/>
    <lineage>
        <taxon>Bacteria</taxon>
        <taxon>Bacillati</taxon>
        <taxon>Bacillota</taxon>
        <taxon>Bacilli</taxon>
        <taxon>Bacillales</taxon>
        <taxon>Paenibacillaceae</taxon>
        <taxon>Paenibacillus</taxon>
    </lineage>
</organism>
<dbReference type="InterPro" id="IPR001926">
    <property type="entry name" value="TrpB-like_PALP"/>
</dbReference>
<name>A0ABX1ZQH8_9BACL</name>
<keyword evidence="6" id="KW-1185">Reference proteome</keyword>
<gene>
    <name evidence="5" type="ORF">GC097_20165</name>
</gene>
<dbReference type="EMBL" id="WHNZ01000042">
    <property type="protein sequence ID" value="NOV02327.1"/>
    <property type="molecule type" value="Genomic_DNA"/>
</dbReference>
<dbReference type="NCBIfam" id="NF006050">
    <property type="entry name" value="PRK08197.1"/>
    <property type="match status" value="1"/>
</dbReference>
<keyword evidence="3 5" id="KW-0456">Lyase</keyword>
<evidence type="ECO:0000313" key="5">
    <source>
        <dbReference type="EMBL" id="NOV02327.1"/>
    </source>
</evidence>
<dbReference type="RefSeq" id="WP_171685150.1">
    <property type="nucleotide sequence ID" value="NZ_WHNZ01000042.1"/>
</dbReference>
<proteinExistence type="predicted"/>
<feature type="domain" description="Tryptophan synthase beta chain-like PALP" evidence="4">
    <location>
        <begin position="70"/>
        <end position="373"/>
    </location>
</feature>
<keyword evidence="2" id="KW-0663">Pyridoxal phosphate</keyword>
<dbReference type="CDD" id="cd01563">
    <property type="entry name" value="Thr-synth_1"/>
    <property type="match status" value="1"/>
</dbReference>
<evidence type="ECO:0000256" key="3">
    <source>
        <dbReference type="ARBA" id="ARBA00023239"/>
    </source>
</evidence>
<dbReference type="SUPFAM" id="SSF53686">
    <property type="entry name" value="Tryptophan synthase beta subunit-like PLP-dependent enzymes"/>
    <property type="match status" value="1"/>
</dbReference>
<evidence type="ECO:0000313" key="6">
    <source>
        <dbReference type="Proteomes" id="UP000618579"/>
    </source>
</evidence>
<comment type="cofactor">
    <cofactor evidence="1">
        <name>pyridoxal 5'-phosphate</name>
        <dbReference type="ChEBI" id="CHEBI:597326"/>
    </cofactor>
</comment>
<comment type="caution">
    <text evidence="5">The sequence shown here is derived from an EMBL/GenBank/DDBJ whole genome shotgun (WGS) entry which is preliminary data.</text>
</comment>
<accession>A0ABX1ZQH8</accession>
<protein>
    <submittedName>
        <fullName evidence="5">Threonine synthase</fullName>
        <ecNumber evidence="5">4.2.3.1</ecNumber>
    </submittedName>
</protein>
<dbReference type="Gene3D" id="3.40.50.1100">
    <property type="match status" value="2"/>
</dbReference>